<dbReference type="SUPFAM" id="SSF48334">
    <property type="entry name" value="DNA repair protein MutS, domain III"/>
    <property type="match status" value="1"/>
</dbReference>
<dbReference type="NCBIfam" id="TIGR01070">
    <property type="entry name" value="mutS1"/>
    <property type="match status" value="1"/>
</dbReference>
<dbReference type="Pfam" id="PF05192">
    <property type="entry name" value="MutS_III"/>
    <property type="match status" value="1"/>
</dbReference>
<name>A0A0S2KD79_9GAMM</name>
<evidence type="ECO:0000313" key="13">
    <source>
        <dbReference type="Proteomes" id="UP000065641"/>
    </source>
</evidence>
<keyword evidence="13" id="KW-1185">Reference proteome</keyword>
<keyword evidence="4 9" id="KW-0227">DNA damage</keyword>
<evidence type="ECO:0000256" key="3">
    <source>
        <dbReference type="ARBA" id="ARBA00022741"/>
    </source>
</evidence>
<dbReference type="GO" id="GO:0003684">
    <property type="term" value="F:damaged DNA binding"/>
    <property type="evidence" value="ECO:0007669"/>
    <property type="project" value="UniProtKB-UniRule"/>
</dbReference>
<dbReference type="Pfam" id="PF00488">
    <property type="entry name" value="MutS_V"/>
    <property type="match status" value="1"/>
</dbReference>
<dbReference type="Pfam" id="PF05190">
    <property type="entry name" value="MutS_IV"/>
    <property type="match status" value="1"/>
</dbReference>
<keyword evidence="6 9" id="KW-0238">DNA-binding</keyword>
<dbReference type="AlphaFoldDB" id="A0A0S2KD79"/>
<dbReference type="Gene3D" id="3.40.50.300">
    <property type="entry name" value="P-loop containing nucleotide triphosphate hydrolases"/>
    <property type="match status" value="1"/>
</dbReference>
<evidence type="ECO:0000256" key="4">
    <source>
        <dbReference type="ARBA" id="ARBA00022763"/>
    </source>
</evidence>
<dbReference type="InterPro" id="IPR027417">
    <property type="entry name" value="P-loop_NTPase"/>
</dbReference>
<dbReference type="Pfam" id="PF05188">
    <property type="entry name" value="MutS_II"/>
    <property type="match status" value="1"/>
</dbReference>
<keyword evidence="7 9" id="KW-0234">DNA repair</keyword>
<feature type="domain" description="DNA mismatch repair proteins mutS family" evidence="11">
    <location>
        <begin position="735"/>
        <end position="751"/>
    </location>
</feature>
<dbReference type="SMART" id="SM00534">
    <property type="entry name" value="MUTSac"/>
    <property type="match status" value="1"/>
</dbReference>
<evidence type="ECO:0000313" key="12">
    <source>
        <dbReference type="EMBL" id="ALO46067.1"/>
    </source>
</evidence>
<evidence type="ECO:0000256" key="10">
    <source>
        <dbReference type="RuleBase" id="RU003756"/>
    </source>
</evidence>
<dbReference type="SUPFAM" id="SSF55271">
    <property type="entry name" value="DNA repair protein MutS, domain I"/>
    <property type="match status" value="1"/>
</dbReference>
<evidence type="ECO:0000256" key="7">
    <source>
        <dbReference type="ARBA" id="ARBA00023204"/>
    </source>
</evidence>
<dbReference type="GO" id="GO:0005829">
    <property type="term" value="C:cytosol"/>
    <property type="evidence" value="ECO:0007669"/>
    <property type="project" value="TreeGrafter"/>
</dbReference>
<dbReference type="InterPro" id="IPR036187">
    <property type="entry name" value="DNA_mismatch_repair_MutS_sf"/>
</dbReference>
<dbReference type="STRING" id="1249552.PS2015_1410"/>
<dbReference type="Gene3D" id="3.40.1170.10">
    <property type="entry name" value="DNA repair protein MutS, domain I"/>
    <property type="match status" value="1"/>
</dbReference>
<dbReference type="Gene3D" id="1.10.1420.10">
    <property type="match status" value="2"/>
</dbReference>
<protein>
    <recommendedName>
        <fullName evidence="2 9">DNA mismatch repair protein MutS</fullName>
    </recommendedName>
</protein>
<organism evidence="12 13">
    <name type="scientific">Pseudohongiella spirulinae</name>
    <dbReference type="NCBI Taxonomy" id="1249552"/>
    <lineage>
        <taxon>Bacteria</taxon>
        <taxon>Pseudomonadati</taxon>
        <taxon>Pseudomonadota</taxon>
        <taxon>Gammaproteobacteria</taxon>
        <taxon>Pseudomonadales</taxon>
        <taxon>Pseudohongiellaceae</taxon>
        <taxon>Pseudohongiella</taxon>
    </lineage>
</organism>
<dbReference type="PANTHER" id="PTHR11361">
    <property type="entry name" value="DNA MISMATCH REPAIR PROTEIN MUTS FAMILY MEMBER"/>
    <property type="match status" value="1"/>
</dbReference>
<dbReference type="HAMAP" id="MF_00096">
    <property type="entry name" value="MutS"/>
    <property type="match status" value="1"/>
</dbReference>
<dbReference type="Gene3D" id="6.10.140.430">
    <property type="match status" value="1"/>
</dbReference>
<dbReference type="PROSITE" id="PS00486">
    <property type="entry name" value="DNA_MISMATCH_REPAIR_2"/>
    <property type="match status" value="1"/>
</dbReference>
<dbReference type="SUPFAM" id="SSF52540">
    <property type="entry name" value="P-loop containing nucleoside triphosphate hydrolases"/>
    <property type="match status" value="1"/>
</dbReference>
<evidence type="ECO:0000256" key="9">
    <source>
        <dbReference type="HAMAP-Rule" id="MF_00096"/>
    </source>
</evidence>
<dbReference type="Pfam" id="PF01624">
    <property type="entry name" value="MutS_I"/>
    <property type="match status" value="1"/>
</dbReference>
<evidence type="ECO:0000256" key="6">
    <source>
        <dbReference type="ARBA" id="ARBA00023125"/>
    </source>
</evidence>
<accession>A0A0S2KD79</accession>
<dbReference type="FunFam" id="3.40.50.300:FF:000283">
    <property type="entry name" value="DNA mismatch repair protein MutS"/>
    <property type="match status" value="1"/>
</dbReference>
<keyword evidence="3 9" id="KW-0547">Nucleotide-binding</keyword>
<keyword evidence="5 9" id="KW-0067">ATP-binding</keyword>
<dbReference type="SUPFAM" id="SSF53150">
    <property type="entry name" value="DNA repair protein MutS, domain II"/>
    <property type="match status" value="1"/>
</dbReference>
<dbReference type="InterPro" id="IPR007695">
    <property type="entry name" value="DNA_mismatch_repair_MutS-lik_N"/>
</dbReference>
<sequence>MARSLAFDVKKLYGLQQFDFHVAMSIIATHLQQQDAVLTTSDLSAHTPMMQQFLRIKAQQPEHLLFYRMGDFYELFFDDATKAAELLDITLTARGHSDGKPIPMCGVPYHSAERYLARLVELGFSVAICEQTGDPATSKGPVERQVVRIVTPGTVSDEALLKERRDCIVLAVTGHKTSSSRPEYGLAWMDVSGGRFRVCEVSGHEAMLAEVERLQPSELLFDDSLSLPAEISSRIGARRRPVWEFDTDTCYRQLTSHFRSRDLRGFDFEHRLQAIRAAGALLSYVKDTQRSELPHIQTVQVEQPDDALILDAASRRNLEIDRNLNGGSGNTLMSVIDKTATTMGSRLLNRWLNRPLRFGTELRHRQQTVADLLQNYHFETIQPILKKIGDLERILARVALGSARPRDMARLRDALAALPELQQILTTASRATQSDRVKKLAQRISEFPQLCQLLSHALVANPPVVIREGGVIAEGYDAQLDELRSLSSNAGQYLIDLELREKQRTGLSTLKVGYNRVHGYFIEVSKAQAEQMPAEYQRRQTLKNAERFITPELKTFEDKVLSANSKALAREKDLYDRLMQEAGEFLAELQGSAAALAELDVLCNFADRALNLNWVQPVLVEHTEVNITQGRHPVVEQVLETQFVANDTHLSAQRQMLIITGPNMGGKSTYMRQTALIVLLAFCGSHVPASAASIGPIDRIFTRIGSSDDLAGGRSTFMVEMTETANILHNASANSLVLMDEVGRGTSTFDGLSLAWACALHIADKIGALTLFATHYFELTVLADSYPQIDNVHLDATEHQQGIVFMHTVKPGPANQSYGLQVAQLAGIPPDVIQQARQKLLALEKLAGKPALSCQGPIQDDLFVSPDHPVVDRLRELDPDALTPRQAMDLLYQLKQSCS</sequence>
<dbReference type="GO" id="GO:0006298">
    <property type="term" value="P:mismatch repair"/>
    <property type="evidence" value="ECO:0007669"/>
    <property type="project" value="UniProtKB-UniRule"/>
</dbReference>
<dbReference type="Proteomes" id="UP000065641">
    <property type="component" value="Chromosome"/>
</dbReference>
<evidence type="ECO:0000256" key="8">
    <source>
        <dbReference type="ARBA" id="ARBA00024647"/>
    </source>
</evidence>
<dbReference type="InterPro" id="IPR007860">
    <property type="entry name" value="DNA_mmatch_repair_MutS_con_dom"/>
</dbReference>
<dbReference type="NCBIfam" id="NF003810">
    <property type="entry name" value="PRK05399.1"/>
    <property type="match status" value="1"/>
</dbReference>
<evidence type="ECO:0000259" key="11">
    <source>
        <dbReference type="PROSITE" id="PS00486"/>
    </source>
</evidence>
<comment type="similarity">
    <text evidence="1 9 10">Belongs to the DNA mismatch repair MutS family.</text>
</comment>
<dbReference type="SMART" id="SM00533">
    <property type="entry name" value="MUTSd"/>
    <property type="match status" value="1"/>
</dbReference>
<dbReference type="InterPro" id="IPR005748">
    <property type="entry name" value="DNA_mismatch_repair_MutS"/>
</dbReference>
<dbReference type="KEGG" id="pspi:PS2015_1410"/>
<evidence type="ECO:0000256" key="2">
    <source>
        <dbReference type="ARBA" id="ARBA00021982"/>
    </source>
</evidence>
<proteinExistence type="inferred from homology"/>
<gene>
    <name evidence="9" type="primary">mutS</name>
    <name evidence="12" type="ORF">PS2015_1410</name>
</gene>
<dbReference type="GO" id="GO:0030983">
    <property type="term" value="F:mismatched DNA binding"/>
    <property type="evidence" value="ECO:0007669"/>
    <property type="project" value="InterPro"/>
</dbReference>
<dbReference type="PANTHER" id="PTHR11361:SF34">
    <property type="entry name" value="DNA MISMATCH REPAIR PROTEIN MSH1, MITOCHONDRIAL"/>
    <property type="match status" value="1"/>
</dbReference>
<feature type="binding site" evidence="9">
    <location>
        <begin position="661"/>
        <end position="668"/>
    </location>
    <ligand>
        <name>ATP</name>
        <dbReference type="ChEBI" id="CHEBI:30616"/>
    </ligand>
</feature>
<dbReference type="InterPro" id="IPR045076">
    <property type="entry name" value="MutS"/>
</dbReference>
<dbReference type="FunFam" id="1.10.1420.10:FF:000002">
    <property type="entry name" value="DNA mismatch repair protein MutS"/>
    <property type="match status" value="1"/>
</dbReference>
<dbReference type="InterPro" id="IPR017261">
    <property type="entry name" value="DNA_mismatch_repair_MutS/MSH"/>
</dbReference>
<evidence type="ECO:0000256" key="1">
    <source>
        <dbReference type="ARBA" id="ARBA00006271"/>
    </source>
</evidence>
<comment type="function">
    <text evidence="8 9">This protein is involved in the repair of mismatches in DNA. It is possible that it carries out the mismatch recognition step. This protein has a weak ATPase activity.</text>
</comment>
<dbReference type="InterPro" id="IPR007696">
    <property type="entry name" value="DNA_mismatch_repair_MutS_core"/>
</dbReference>
<evidence type="ECO:0000256" key="5">
    <source>
        <dbReference type="ARBA" id="ARBA00022840"/>
    </source>
</evidence>
<dbReference type="PATRIC" id="fig|1249552.3.peg.1414"/>
<dbReference type="EMBL" id="CP013189">
    <property type="protein sequence ID" value="ALO46067.1"/>
    <property type="molecule type" value="Genomic_DNA"/>
</dbReference>
<dbReference type="CDD" id="cd03284">
    <property type="entry name" value="ABC_MutS1"/>
    <property type="match status" value="1"/>
</dbReference>
<dbReference type="InterPro" id="IPR000432">
    <property type="entry name" value="DNA_mismatch_repair_MutS_C"/>
</dbReference>
<dbReference type="FunFam" id="3.40.1170.10:FF:000001">
    <property type="entry name" value="DNA mismatch repair protein MutS"/>
    <property type="match status" value="1"/>
</dbReference>
<dbReference type="Gene3D" id="3.30.420.110">
    <property type="entry name" value="MutS, connector domain"/>
    <property type="match status" value="1"/>
</dbReference>
<dbReference type="InterPro" id="IPR007861">
    <property type="entry name" value="DNA_mismatch_repair_MutS_clamp"/>
</dbReference>
<dbReference type="PIRSF" id="PIRSF037677">
    <property type="entry name" value="DNA_mis_repair_Msh6"/>
    <property type="match status" value="1"/>
</dbReference>
<dbReference type="InterPro" id="IPR036678">
    <property type="entry name" value="MutS_con_dom_sf"/>
</dbReference>
<dbReference type="GO" id="GO:0140664">
    <property type="term" value="F:ATP-dependent DNA damage sensor activity"/>
    <property type="evidence" value="ECO:0007669"/>
    <property type="project" value="InterPro"/>
</dbReference>
<dbReference type="GO" id="GO:0005524">
    <property type="term" value="F:ATP binding"/>
    <property type="evidence" value="ECO:0007669"/>
    <property type="project" value="UniProtKB-UniRule"/>
</dbReference>
<dbReference type="InterPro" id="IPR016151">
    <property type="entry name" value="DNA_mismatch_repair_MutS_N"/>
</dbReference>
<reference evidence="12 13" key="1">
    <citation type="submission" date="2015-11" db="EMBL/GenBank/DDBJ databases">
        <authorList>
            <person name="Zhang Y."/>
            <person name="Guo Z."/>
        </authorList>
    </citation>
    <scope>NUCLEOTIDE SEQUENCE [LARGE SCALE GENOMIC DNA]</scope>
    <source>
        <strain evidence="12 13">KCTC 32221</strain>
    </source>
</reference>